<dbReference type="EMBL" id="KI687850">
    <property type="protein sequence ID" value="ETK79728.1"/>
    <property type="molecule type" value="Genomic_DNA"/>
</dbReference>
<sequence>MAVPPASAAAATASPASAASSLRSPTVRPGVLPSDSLVAPTGMASPASPEPHTLDEEFLASFLDWGPDSDFGSHAHARSRARSSTPPAPTEISAVPDAMVDALAVAVTLPLVPPCSVTSPVGPSEIAIAFGVSREDVTEFWKTLQRQSAPSNYGTMLPNILHGSIGSVATLERFFEALVPGTYLVSAGQDDVGHCFVVVKTGPNARLVVLDEYSADRDPPMEVAPLSNYQWIESVKWISRQLRYVCHRGERTSKTARNRKRRLMQQ</sequence>
<gene>
    <name evidence="2" type="ORF">L915_14436</name>
</gene>
<evidence type="ECO:0000256" key="1">
    <source>
        <dbReference type="SAM" id="MobiDB-lite"/>
    </source>
</evidence>
<dbReference type="VEuPathDB" id="FungiDB:PPTG_15312"/>
<accession>W2G9H4</accession>
<organism evidence="2">
    <name type="scientific">Phytophthora nicotianae</name>
    <name type="common">Potato buckeye rot agent</name>
    <name type="synonym">Phytophthora parasitica</name>
    <dbReference type="NCBI Taxonomy" id="4792"/>
    <lineage>
        <taxon>Eukaryota</taxon>
        <taxon>Sar</taxon>
        <taxon>Stramenopiles</taxon>
        <taxon>Oomycota</taxon>
        <taxon>Peronosporomycetes</taxon>
        <taxon>Peronosporales</taxon>
        <taxon>Peronosporaceae</taxon>
        <taxon>Phytophthora</taxon>
    </lineage>
</organism>
<dbReference type="Proteomes" id="UP000053236">
    <property type="component" value="Unassembled WGS sequence"/>
</dbReference>
<feature type="region of interest" description="Disordered" evidence="1">
    <location>
        <begin position="1"/>
        <end position="52"/>
    </location>
</feature>
<feature type="compositionally biased region" description="Low complexity" evidence="1">
    <location>
        <begin position="1"/>
        <end position="21"/>
    </location>
</feature>
<name>W2G9H4_PHYNI</name>
<evidence type="ECO:0000313" key="2">
    <source>
        <dbReference type="EMBL" id="ETK79728.1"/>
    </source>
</evidence>
<reference evidence="2" key="1">
    <citation type="submission" date="2013-11" db="EMBL/GenBank/DDBJ databases">
        <title>The Genome Sequence of Phytophthora parasitica CJ02B3.</title>
        <authorList>
            <consortium name="The Broad Institute Genomics Platform"/>
            <person name="Russ C."/>
            <person name="Tyler B."/>
            <person name="Panabieres F."/>
            <person name="Shan W."/>
            <person name="Tripathy S."/>
            <person name="Grunwald N."/>
            <person name="Machado M."/>
            <person name="Johnson C.S."/>
            <person name="Arredondo F."/>
            <person name="Hong C."/>
            <person name="Coffey M."/>
            <person name="Young S.K."/>
            <person name="Zeng Q."/>
            <person name="Gargeya S."/>
            <person name="Fitzgerald M."/>
            <person name="Abouelleil A."/>
            <person name="Alvarado L."/>
            <person name="Chapman S.B."/>
            <person name="Gainer-Dewar J."/>
            <person name="Goldberg J."/>
            <person name="Griggs A."/>
            <person name="Gujja S."/>
            <person name="Hansen M."/>
            <person name="Howarth C."/>
            <person name="Imamovic A."/>
            <person name="Ireland A."/>
            <person name="Larimer J."/>
            <person name="McCowan C."/>
            <person name="Murphy C."/>
            <person name="Pearson M."/>
            <person name="Poon T.W."/>
            <person name="Priest M."/>
            <person name="Roberts A."/>
            <person name="Saif S."/>
            <person name="Shea T."/>
            <person name="Sykes S."/>
            <person name="Wortman J."/>
            <person name="Nusbaum C."/>
            <person name="Birren B."/>
        </authorList>
    </citation>
    <scope>NUCLEOTIDE SEQUENCE [LARGE SCALE GENOMIC DNA]</scope>
    <source>
        <strain evidence="2">CJ02B3</strain>
    </source>
</reference>
<protein>
    <submittedName>
        <fullName evidence="2">Uncharacterized protein</fullName>
    </submittedName>
</protein>
<dbReference type="AlphaFoldDB" id="W2G9H4"/>
<dbReference type="VEuPathDB" id="FungiDB:PPTG_10592"/>
<proteinExistence type="predicted"/>